<dbReference type="EnsemblPlants" id="AVESA.00010b.r2.6DG1185200.1">
    <property type="protein sequence ID" value="AVESA.00010b.r2.6DG1185200.1.CDS"/>
    <property type="gene ID" value="AVESA.00010b.r2.6DG1185200"/>
</dbReference>
<reference evidence="1" key="2">
    <citation type="submission" date="2025-09" db="UniProtKB">
        <authorList>
            <consortium name="EnsemblPlants"/>
        </authorList>
    </citation>
    <scope>IDENTIFICATION</scope>
</reference>
<organism evidence="1 2">
    <name type="scientific">Avena sativa</name>
    <name type="common">Oat</name>
    <dbReference type="NCBI Taxonomy" id="4498"/>
    <lineage>
        <taxon>Eukaryota</taxon>
        <taxon>Viridiplantae</taxon>
        <taxon>Streptophyta</taxon>
        <taxon>Embryophyta</taxon>
        <taxon>Tracheophyta</taxon>
        <taxon>Spermatophyta</taxon>
        <taxon>Magnoliopsida</taxon>
        <taxon>Liliopsida</taxon>
        <taxon>Poales</taxon>
        <taxon>Poaceae</taxon>
        <taxon>BOP clade</taxon>
        <taxon>Pooideae</taxon>
        <taxon>Poodae</taxon>
        <taxon>Poeae</taxon>
        <taxon>Poeae Chloroplast Group 1 (Aveneae type)</taxon>
        <taxon>Aveninae</taxon>
        <taxon>Avena</taxon>
    </lineage>
</organism>
<dbReference type="Proteomes" id="UP001732700">
    <property type="component" value="Chromosome 6D"/>
</dbReference>
<reference evidence="1" key="1">
    <citation type="submission" date="2021-05" db="EMBL/GenBank/DDBJ databases">
        <authorList>
            <person name="Scholz U."/>
            <person name="Mascher M."/>
            <person name="Fiebig A."/>
        </authorList>
    </citation>
    <scope>NUCLEOTIDE SEQUENCE [LARGE SCALE GENOMIC DNA]</scope>
</reference>
<proteinExistence type="predicted"/>
<accession>A0ACD5ZFW0</accession>
<evidence type="ECO:0000313" key="2">
    <source>
        <dbReference type="Proteomes" id="UP001732700"/>
    </source>
</evidence>
<protein>
    <submittedName>
        <fullName evidence="1">Uncharacterized protein</fullName>
    </submittedName>
</protein>
<evidence type="ECO:0000313" key="1">
    <source>
        <dbReference type="EnsemblPlants" id="AVESA.00010b.r2.6DG1185200.1.CDS"/>
    </source>
</evidence>
<keyword evidence="2" id="KW-1185">Reference proteome</keyword>
<name>A0ACD5ZFW0_AVESA</name>
<sequence length="770" mass="83604">MDGQSTEENIGVSTELCLAITSPGGDLGDVLDVQLGLEPNTNTGNTGDASATAAEQENGIGGLRTAARHSSKKRRHNSEQIAELEAAFRENQLPDEDERMDLGKRIGMTEHQVKFWFQNRRTSQKTQEQRLELRELKEAKRALETERQAIKAATLNNICLTCGGPTLHEPQQHLLSEIERLKNELHHATEFIQTLLATNRNLVAGGAGKALATNRNVFRGAGKALAIDHTPPPPAHRAHAADPTMRAVSEGSARIHGDTNAMLIHFASHALNEFWALFCLGTPMWLPAPGGEVEMLNLQQYIHTMLPSVFGPYQVGFSVDGTRKTGDVMCAARNLVGILMDAALWSDVFPGIVGSASASRIIVAPGSASSSSQNGTLLLMDADLRVLSPRVPIRKVKFVRQCQEVQPGKWAVVDVSVDGILGVPPAHITCRLRPSGCLIEERNDTSCKVTWIINMEYNDANVFPLYHPLLRSGKALGACRWLVSLQRYCEHLDILHTYTVLALSNNGDITPIVRKNIFEVAHRMTKSLYEVMCVPWSQPWRTYNEWSSECGIGVKRFKVVARILTFSAGSGAPREQAAGAIVLRASTPIWFPGIPAQQVFGYLCDEKRRGEWDSLANDAPVLQEVCFATGKLPGNAVSVLRTAASDGTKGKLILQEVCADTSCMVLAYSTLDEQSLQHAMNNGGTASLSLLPSGLVILPDCASPVSAACSSSAAVNAGCFVSAIYQTQLNVQPPEELFFEDARNNAGNLLCRVISKIKDAVHANFAVHAA</sequence>